<dbReference type="Proteomes" id="UP001177021">
    <property type="component" value="Unassembled WGS sequence"/>
</dbReference>
<gene>
    <name evidence="1" type="ORF">MILVUS5_LOCUS36379</name>
</gene>
<organism evidence="1 2">
    <name type="scientific">Trifolium pratense</name>
    <name type="common">Red clover</name>
    <dbReference type="NCBI Taxonomy" id="57577"/>
    <lineage>
        <taxon>Eukaryota</taxon>
        <taxon>Viridiplantae</taxon>
        <taxon>Streptophyta</taxon>
        <taxon>Embryophyta</taxon>
        <taxon>Tracheophyta</taxon>
        <taxon>Spermatophyta</taxon>
        <taxon>Magnoliopsida</taxon>
        <taxon>eudicotyledons</taxon>
        <taxon>Gunneridae</taxon>
        <taxon>Pentapetalae</taxon>
        <taxon>rosids</taxon>
        <taxon>fabids</taxon>
        <taxon>Fabales</taxon>
        <taxon>Fabaceae</taxon>
        <taxon>Papilionoideae</taxon>
        <taxon>50 kb inversion clade</taxon>
        <taxon>NPAAA clade</taxon>
        <taxon>Hologalegina</taxon>
        <taxon>IRL clade</taxon>
        <taxon>Trifolieae</taxon>
        <taxon>Trifolium</taxon>
    </lineage>
</organism>
<name>A0ACB0LVB1_TRIPR</name>
<reference evidence="1" key="1">
    <citation type="submission" date="2023-10" db="EMBL/GenBank/DDBJ databases">
        <authorList>
            <person name="Rodriguez Cubillos JULIANA M."/>
            <person name="De Vega J."/>
        </authorList>
    </citation>
    <scope>NUCLEOTIDE SEQUENCE</scope>
</reference>
<sequence>MSTDVSEIRTREKNNKRSACIGSGTESKEVSLASRKKLKIEGSKDVQNQNLEGNLPDIISKNQLSSDTSINQSFLDNPQLDHMQLNHGQVSQTVNVFNPLSHPRESISTEPSSLESIPKPLELLKGLTILDSSQNSKSPSIKPYNPVLTSEPKLKLLKNLIDHDVRRLIKLKKDHFILPQVLKEGMEAIKSSLWKKQRKGCYEV</sequence>
<proteinExistence type="predicted"/>
<keyword evidence="2" id="KW-1185">Reference proteome</keyword>
<evidence type="ECO:0000313" key="2">
    <source>
        <dbReference type="Proteomes" id="UP001177021"/>
    </source>
</evidence>
<accession>A0ACB0LVB1</accession>
<comment type="caution">
    <text evidence="1">The sequence shown here is derived from an EMBL/GenBank/DDBJ whole genome shotgun (WGS) entry which is preliminary data.</text>
</comment>
<evidence type="ECO:0000313" key="1">
    <source>
        <dbReference type="EMBL" id="CAJ2672805.1"/>
    </source>
</evidence>
<protein>
    <submittedName>
        <fullName evidence="1">Uncharacterized protein</fullName>
    </submittedName>
</protein>
<dbReference type="EMBL" id="CASHSV030000716">
    <property type="protein sequence ID" value="CAJ2672805.1"/>
    <property type="molecule type" value="Genomic_DNA"/>
</dbReference>